<dbReference type="AlphaFoldDB" id="A0A7U2NRH1"/>
<gene>
    <name evidence="1" type="ORF">JI435_309670</name>
</gene>
<keyword evidence="2" id="KW-1185">Reference proteome</keyword>
<dbReference type="VEuPathDB" id="FungiDB:JI435_309670"/>
<protein>
    <submittedName>
        <fullName evidence="1">Uncharacterized protein</fullName>
    </submittedName>
</protein>
<accession>A0A7U2NRH1</accession>
<dbReference type="Proteomes" id="UP000663193">
    <property type="component" value="Chromosome 23"/>
</dbReference>
<organism evidence="1 2">
    <name type="scientific">Phaeosphaeria nodorum (strain SN15 / ATCC MYA-4574 / FGSC 10173)</name>
    <name type="common">Glume blotch fungus</name>
    <name type="synonym">Parastagonospora nodorum</name>
    <dbReference type="NCBI Taxonomy" id="321614"/>
    <lineage>
        <taxon>Eukaryota</taxon>
        <taxon>Fungi</taxon>
        <taxon>Dikarya</taxon>
        <taxon>Ascomycota</taxon>
        <taxon>Pezizomycotina</taxon>
        <taxon>Dothideomycetes</taxon>
        <taxon>Pleosporomycetidae</taxon>
        <taxon>Pleosporales</taxon>
        <taxon>Pleosporineae</taxon>
        <taxon>Phaeosphaeriaceae</taxon>
        <taxon>Parastagonospora</taxon>
    </lineage>
</organism>
<evidence type="ECO:0000313" key="2">
    <source>
        <dbReference type="Proteomes" id="UP000663193"/>
    </source>
</evidence>
<dbReference type="EMBL" id="CP069045">
    <property type="protein sequence ID" value="QRD07742.1"/>
    <property type="molecule type" value="Genomic_DNA"/>
</dbReference>
<name>A0A7U2NRH1_PHANO</name>
<evidence type="ECO:0000313" key="1">
    <source>
        <dbReference type="EMBL" id="QRD07742.1"/>
    </source>
</evidence>
<sequence length="100" mass="11081">MIRNLGATLPMNLKSANIAMGPLEACPATFRRSFLLVPSHLPKILVSVAAYVSVRSKKRTNCIGEQVMSLDVAMKWVEHANYLRQLDILIHSAGRVSLHL</sequence>
<proteinExistence type="predicted"/>
<reference evidence="2" key="1">
    <citation type="journal article" date="2021" name="BMC Genomics">
        <title>Chromosome-level genome assembly and manually-curated proteome of model necrotroph Parastagonospora nodorum Sn15 reveals a genome-wide trove of candidate effector homologs, and redundancy of virulence-related functions within an accessory chromosome.</title>
        <authorList>
            <person name="Bertazzoni S."/>
            <person name="Jones D.A.B."/>
            <person name="Phan H.T."/>
            <person name="Tan K.-C."/>
            <person name="Hane J.K."/>
        </authorList>
    </citation>
    <scope>NUCLEOTIDE SEQUENCE [LARGE SCALE GENOMIC DNA]</scope>
    <source>
        <strain evidence="2">SN15 / ATCC MYA-4574 / FGSC 10173)</strain>
    </source>
</reference>